<accession>A0A2V4V903</accession>
<evidence type="ECO:0000313" key="2">
    <source>
        <dbReference type="Proteomes" id="UP000247746"/>
    </source>
</evidence>
<dbReference type="Proteomes" id="UP000247746">
    <property type="component" value="Unassembled WGS sequence"/>
</dbReference>
<keyword evidence="2" id="KW-1185">Reference proteome</keyword>
<dbReference type="AlphaFoldDB" id="A0A2V4V903"/>
<dbReference type="EMBL" id="QJSU01000001">
    <property type="protein sequence ID" value="PYE41230.1"/>
    <property type="molecule type" value="Genomic_DNA"/>
</dbReference>
<sequence length="42" mass="5006">MIASVHRTKNIRKANFLALKHGYAKVWNEAQYNPHNKYNCFK</sequence>
<organism evidence="1 2">
    <name type="scientific">Psychrobacter fozii</name>
    <dbReference type="NCBI Taxonomy" id="198480"/>
    <lineage>
        <taxon>Bacteria</taxon>
        <taxon>Pseudomonadati</taxon>
        <taxon>Pseudomonadota</taxon>
        <taxon>Gammaproteobacteria</taxon>
        <taxon>Moraxellales</taxon>
        <taxon>Moraxellaceae</taxon>
        <taxon>Psychrobacter</taxon>
    </lineage>
</organism>
<proteinExistence type="predicted"/>
<name>A0A2V4V903_9GAMM</name>
<protein>
    <submittedName>
        <fullName evidence="1">Uncharacterized protein</fullName>
    </submittedName>
</protein>
<gene>
    <name evidence="1" type="ORF">DFP82_101553</name>
</gene>
<evidence type="ECO:0000313" key="1">
    <source>
        <dbReference type="EMBL" id="PYE41230.1"/>
    </source>
</evidence>
<reference evidence="1 2" key="1">
    <citation type="submission" date="2018-06" db="EMBL/GenBank/DDBJ databases">
        <title>Genomic Encyclopedia of Type Strains, Phase III (KMG-III): the genomes of soil and plant-associated and newly described type strains.</title>
        <authorList>
            <person name="Whitman W."/>
        </authorList>
    </citation>
    <scope>NUCLEOTIDE SEQUENCE [LARGE SCALE GENOMIC DNA]</scope>
    <source>
        <strain evidence="1 2">CECT 5889</strain>
    </source>
</reference>
<comment type="caution">
    <text evidence="1">The sequence shown here is derived from an EMBL/GenBank/DDBJ whole genome shotgun (WGS) entry which is preliminary data.</text>
</comment>